<accession>A0A382NF19</accession>
<reference evidence="2" key="1">
    <citation type="submission" date="2018-05" db="EMBL/GenBank/DDBJ databases">
        <authorList>
            <person name="Lanie J.A."/>
            <person name="Ng W.-L."/>
            <person name="Kazmierczak K.M."/>
            <person name="Andrzejewski T.M."/>
            <person name="Davidsen T.M."/>
            <person name="Wayne K.J."/>
            <person name="Tettelin H."/>
            <person name="Glass J.I."/>
            <person name="Rusch D."/>
            <person name="Podicherti R."/>
            <person name="Tsui H.-C.T."/>
            <person name="Winkler M.E."/>
        </authorList>
    </citation>
    <scope>NUCLEOTIDE SEQUENCE</scope>
</reference>
<dbReference type="InterPro" id="IPR018389">
    <property type="entry name" value="DctP_fam"/>
</dbReference>
<evidence type="ECO:0008006" key="3">
    <source>
        <dbReference type="Google" id="ProtNLM"/>
    </source>
</evidence>
<dbReference type="EMBL" id="UINC01099135">
    <property type="protein sequence ID" value="SVC58171.1"/>
    <property type="molecule type" value="Genomic_DNA"/>
</dbReference>
<dbReference type="PANTHER" id="PTHR33376">
    <property type="match status" value="1"/>
</dbReference>
<gene>
    <name evidence="2" type="ORF">METZ01_LOCUS311025</name>
</gene>
<proteinExistence type="predicted"/>
<evidence type="ECO:0000313" key="2">
    <source>
        <dbReference type="EMBL" id="SVC58171.1"/>
    </source>
</evidence>
<evidence type="ECO:0000256" key="1">
    <source>
        <dbReference type="ARBA" id="ARBA00022729"/>
    </source>
</evidence>
<organism evidence="2">
    <name type="scientific">marine metagenome</name>
    <dbReference type="NCBI Taxonomy" id="408172"/>
    <lineage>
        <taxon>unclassified sequences</taxon>
        <taxon>metagenomes</taxon>
        <taxon>ecological metagenomes</taxon>
    </lineage>
</organism>
<dbReference type="PANTHER" id="PTHR33376:SF15">
    <property type="entry name" value="BLL6794 PROTEIN"/>
    <property type="match status" value="1"/>
</dbReference>
<dbReference type="Pfam" id="PF03480">
    <property type="entry name" value="DctP"/>
    <property type="match status" value="1"/>
</dbReference>
<sequence length="259" mass="28149">MSFISKSILGLAAVGLVTVGLLATSNQADAKTIVVRIGSGHPPTVVYAGLMKTFYQTELKKAIEAKTSHKVKFIEGYSGSVVKVFDVFEGVQNGILDLGGFCFCFEASKLKMHAFQIMLPFGTMDPVKSVAIAGSVYKQFPLLEKRFQDFNQTMLARIGDGGYNLGTNFPWKKVSDLKGHKILGAGLNLNWMKQAGIGIIAVTDGLPGWYKKIQNGVAEGGIMFPSAWGPVFKLHEVGKYYTTIGFGSITWHALTVNNR</sequence>
<dbReference type="Gene3D" id="3.40.190.170">
    <property type="entry name" value="Bacterial extracellular solute-binding protein, family 7"/>
    <property type="match status" value="1"/>
</dbReference>
<name>A0A382NF19_9ZZZZ</name>
<protein>
    <recommendedName>
        <fullName evidence="3">C4-dicarboxylate ABC transporter substrate-binding protein</fullName>
    </recommendedName>
</protein>
<dbReference type="AlphaFoldDB" id="A0A382NF19"/>
<dbReference type="InterPro" id="IPR038404">
    <property type="entry name" value="TRAP_DctP_sf"/>
</dbReference>
<feature type="non-terminal residue" evidence="2">
    <location>
        <position position="259"/>
    </location>
</feature>
<dbReference type="GO" id="GO:0055085">
    <property type="term" value="P:transmembrane transport"/>
    <property type="evidence" value="ECO:0007669"/>
    <property type="project" value="InterPro"/>
</dbReference>
<keyword evidence="1" id="KW-0732">Signal</keyword>